<keyword evidence="5" id="KW-1185">Reference proteome</keyword>
<name>W7JZU5_PLAFO</name>
<feature type="region of interest" description="Disordered" evidence="1">
    <location>
        <begin position="307"/>
        <end position="329"/>
    </location>
</feature>
<evidence type="ECO:0000259" key="3">
    <source>
        <dbReference type="PROSITE" id="PS51412"/>
    </source>
</evidence>
<sequence length="918" mass="104262">MKILNLILLSIIFLKYYHVCCISTREILRDKRNEFQRYCEFIINEKNLVDNNEKIVNNSIRTYKYYMEKGIKEIVAIFIFDDLNITKARELGILNKADHELNISNIPKNIQNIYPLDEINSFSDLIYKERKLFSFETEYSVTNYVFTKFVFHVKITEENDEEIMFLMINNELNMKQKNLEIIKKTDEYNGNNNMPSVNSNSVNLYQKHPQAFVQFIGAIIGIATLVSSISGAVSGISSIFSSRPAPTPPEFLGDEKSKLSKYETDDKKIKHSFNLANESKHTKEERVKEEKKLKIYDFINDKEKRLNFNGDQKDEDNEENDDKDENTLENRNIISKHTSVFPGLYFIGIGYNLLFGNPLGEADSLIDPGYRAQIYLMEWALSKEGIANDLSTLQPVNGWIRKENACSRVESMKLRILKKHYYVVFILLYLYDISCFKCIRLNNRSIYKNKYKNNVHIGTNENIRSIEKYSNVLCNSILCKNDKISSFINQRKNVDDDDESENDDMYESTTGMFIINIILKWGKITKIINVSTSSIEQMKKNGVSVKAKIQAQFGFGSAGGSTDVNSSNSSANDEQSYDMNEQLIVIGGNPIKDVTKEENLFEWSKTVTNHPMPINIKLTPISDSFDSDDLKESYDKAIIYYSRLYGLSPHDTMQKDDKDIIKILTNADTVTKNSAPPINAQCPHGKVVMFGFSLKQNFWDNTNALKGYNIEVCEAGSNSCTSKQGSSNKYDTSYLYMECGDQPLPFSEQVISESTSTYNTVKCPNDYSILLGFGISSSSGRINSAEYVYSTPCIPGMKSCSLNMNNDNQKSYIYVLCVDTTIWSGVNNLSLVALDGAHGKVNRSKKYSDGELVGTCPLDGTVLTGFKVEFHTSSPYVQTPFEKCAKSLKACSVHGSGHAIGIQNFKSLFIYMLCKNNK</sequence>
<evidence type="ECO:0000313" key="4">
    <source>
        <dbReference type="EMBL" id="EWC90533.1"/>
    </source>
</evidence>
<evidence type="ECO:0000313" key="5">
    <source>
        <dbReference type="Proteomes" id="UP000030673"/>
    </source>
</evidence>
<protein>
    <recommendedName>
        <fullName evidence="3">MACPF domain-containing protein</fullName>
    </recommendedName>
</protein>
<dbReference type="AlphaFoldDB" id="W7JZU5"/>
<feature type="chain" id="PRO_5004897321" description="MACPF domain-containing protein" evidence="2">
    <location>
        <begin position="22"/>
        <end position="918"/>
    </location>
</feature>
<dbReference type="PROSITE" id="PS51412">
    <property type="entry name" value="MACPF_2"/>
    <property type="match status" value="1"/>
</dbReference>
<dbReference type="EMBL" id="KE123739">
    <property type="protein sequence ID" value="EWC90533.1"/>
    <property type="molecule type" value="Genomic_DNA"/>
</dbReference>
<feature type="domain" description="MACPF" evidence="3">
    <location>
        <begin position="330"/>
        <end position="656"/>
    </location>
</feature>
<keyword evidence="2" id="KW-0732">Signal</keyword>
<evidence type="ECO:0000256" key="2">
    <source>
        <dbReference type="SAM" id="SignalP"/>
    </source>
</evidence>
<feature type="compositionally biased region" description="Acidic residues" evidence="1">
    <location>
        <begin position="313"/>
        <end position="324"/>
    </location>
</feature>
<dbReference type="InterPro" id="IPR020864">
    <property type="entry name" value="MACPF"/>
</dbReference>
<dbReference type="Pfam" id="PF01823">
    <property type="entry name" value="MACPF"/>
    <property type="match status" value="1"/>
</dbReference>
<accession>W7JZU5</accession>
<evidence type="ECO:0000256" key="1">
    <source>
        <dbReference type="SAM" id="MobiDB-lite"/>
    </source>
</evidence>
<dbReference type="OMA" id="CPNDYSI"/>
<organism evidence="4 5">
    <name type="scientific">Plasmodium falciparum (isolate NF54)</name>
    <dbReference type="NCBI Taxonomy" id="5843"/>
    <lineage>
        <taxon>Eukaryota</taxon>
        <taxon>Sar</taxon>
        <taxon>Alveolata</taxon>
        <taxon>Apicomplexa</taxon>
        <taxon>Aconoidasida</taxon>
        <taxon>Haemosporida</taxon>
        <taxon>Plasmodiidae</taxon>
        <taxon>Plasmodium</taxon>
        <taxon>Plasmodium (Laverania)</taxon>
    </lineage>
</organism>
<gene>
    <name evidence="4" type="ORF">PFNF54_00697</name>
</gene>
<reference evidence="4 5" key="1">
    <citation type="submission" date="2013-02" db="EMBL/GenBank/DDBJ databases">
        <title>The Genome Sequence of Plasmodium falciparum NF54.</title>
        <authorList>
            <consortium name="The Broad Institute Genome Sequencing Platform"/>
            <consortium name="The Broad Institute Genome Sequencing Center for Infectious Disease"/>
            <person name="Neafsey D."/>
            <person name="Cheeseman I."/>
            <person name="Volkman S."/>
            <person name="Adams J."/>
            <person name="Walker B."/>
            <person name="Young S.K."/>
            <person name="Zeng Q."/>
            <person name="Gargeya S."/>
            <person name="Fitzgerald M."/>
            <person name="Haas B."/>
            <person name="Abouelleil A."/>
            <person name="Alvarado L."/>
            <person name="Arachchi H.M."/>
            <person name="Berlin A.M."/>
            <person name="Chapman S.B."/>
            <person name="Dewar J."/>
            <person name="Goldberg J."/>
            <person name="Griggs A."/>
            <person name="Gujja S."/>
            <person name="Hansen M."/>
            <person name="Howarth C."/>
            <person name="Imamovic A."/>
            <person name="Larimer J."/>
            <person name="McCowan C."/>
            <person name="Murphy C."/>
            <person name="Neiman D."/>
            <person name="Pearson M."/>
            <person name="Priest M."/>
            <person name="Roberts A."/>
            <person name="Saif S."/>
            <person name="Shea T."/>
            <person name="Sisk P."/>
            <person name="Sykes S."/>
            <person name="Wortman J."/>
            <person name="Nusbaum C."/>
            <person name="Birren B."/>
        </authorList>
    </citation>
    <scope>NUCLEOTIDE SEQUENCE [LARGE SCALE GENOMIC DNA]</scope>
    <source>
        <strain evidence="4 5">NF54</strain>
    </source>
</reference>
<dbReference type="Proteomes" id="UP000030673">
    <property type="component" value="Unassembled WGS sequence"/>
</dbReference>
<feature type="signal peptide" evidence="2">
    <location>
        <begin position="1"/>
        <end position="21"/>
    </location>
</feature>
<proteinExistence type="predicted"/>